<sequence>MKALQKNQGRTDQMLGAMADMLTSVAMPKQQWLSEGVEADLPSSEEEKGPVQGQWEPEGLEWEQQATATEKPERRDRTAQAYLRLEHSEQQSQRLGASSAASRARFTETQRGREAGETKLIQDEI</sequence>
<dbReference type="EMBL" id="SRLO01000039">
    <property type="protein sequence ID" value="TNN82452.1"/>
    <property type="molecule type" value="Genomic_DNA"/>
</dbReference>
<accession>A0A4Z2IYS5</accession>
<evidence type="ECO:0000313" key="2">
    <source>
        <dbReference type="EMBL" id="TNN82452.1"/>
    </source>
</evidence>
<feature type="compositionally biased region" description="Low complexity" evidence="1">
    <location>
        <begin position="90"/>
        <end position="104"/>
    </location>
</feature>
<comment type="caution">
    <text evidence="2">The sequence shown here is derived from an EMBL/GenBank/DDBJ whole genome shotgun (WGS) entry which is preliminary data.</text>
</comment>
<evidence type="ECO:0000313" key="3">
    <source>
        <dbReference type="Proteomes" id="UP000314294"/>
    </source>
</evidence>
<proteinExistence type="predicted"/>
<reference evidence="2 3" key="1">
    <citation type="submission" date="2019-03" db="EMBL/GenBank/DDBJ databases">
        <title>First draft genome of Liparis tanakae, snailfish: a comprehensive survey of snailfish specific genes.</title>
        <authorList>
            <person name="Kim W."/>
            <person name="Song I."/>
            <person name="Jeong J.-H."/>
            <person name="Kim D."/>
            <person name="Kim S."/>
            <person name="Ryu S."/>
            <person name="Song J.Y."/>
            <person name="Lee S.K."/>
        </authorList>
    </citation>
    <scope>NUCLEOTIDE SEQUENCE [LARGE SCALE GENOMIC DNA]</scope>
    <source>
        <tissue evidence="2">Muscle</tissue>
    </source>
</reference>
<feature type="compositionally biased region" description="Basic and acidic residues" evidence="1">
    <location>
        <begin position="70"/>
        <end position="89"/>
    </location>
</feature>
<name>A0A4Z2IYS5_9TELE</name>
<dbReference type="OrthoDB" id="8931106at2759"/>
<organism evidence="2 3">
    <name type="scientific">Liparis tanakae</name>
    <name type="common">Tanaka's snailfish</name>
    <dbReference type="NCBI Taxonomy" id="230148"/>
    <lineage>
        <taxon>Eukaryota</taxon>
        <taxon>Metazoa</taxon>
        <taxon>Chordata</taxon>
        <taxon>Craniata</taxon>
        <taxon>Vertebrata</taxon>
        <taxon>Euteleostomi</taxon>
        <taxon>Actinopterygii</taxon>
        <taxon>Neopterygii</taxon>
        <taxon>Teleostei</taxon>
        <taxon>Neoteleostei</taxon>
        <taxon>Acanthomorphata</taxon>
        <taxon>Eupercaria</taxon>
        <taxon>Perciformes</taxon>
        <taxon>Cottioidei</taxon>
        <taxon>Cottales</taxon>
        <taxon>Liparidae</taxon>
        <taxon>Liparis</taxon>
    </lineage>
</organism>
<dbReference type="AlphaFoldDB" id="A0A4Z2IYS5"/>
<keyword evidence="3" id="KW-1185">Reference proteome</keyword>
<feature type="compositionally biased region" description="Basic and acidic residues" evidence="1">
    <location>
        <begin position="105"/>
        <end position="125"/>
    </location>
</feature>
<dbReference type="Proteomes" id="UP000314294">
    <property type="component" value="Unassembled WGS sequence"/>
</dbReference>
<protein>
    <submittedName>
        <fullName evidence="2">Uncharacterized protein</fullName>
    </submittedName>
</protein>
<evidence type="ECO:0000256" key="1">
    <source>
        <dbReference type="SAM" id="MobiDB-lite"/>
    </source>
</evidence>
<gene>
    <name evidence="2" type="ORF">EYF80_007287</name>
</gene>
<feature type="region of interest" description="Disordered" evidence="1">
    <location>
        <begin position="31"/>
        <end position="125"/>
    </location>
</feature>